<protein>
    <recommendedName>
        <fullName evidence="3">CHAT domain-containing protein</fullName>
    </recommendedName>
</protein>
<sequence>MEIKTSPHSLSNAIRYVIVLTDDSLEDASLFQGISPGMLDMGWAMRLIPHLPADVFDFGLSFQARKSRRLTGHGWSWTPLSLSNFLKLTISQDDPFWVVMTGTAKAFSAVTEWEKRQTFPILKISTTGKRSLRPENARWIHVRDHLRAVAEKLRLLNAQLPVDELSTTLSAWHAPKAPILAMVAKPHNSTIANLIVLQSLGYQFQGEKTLTSPPRDERPHIKAMVEAALAVVAVQDSGELVPAFLSYPPKPDRIVLAPALYAHTRERLPRPTGDEPPGIRETIRLLQQQTGYMFQGSGTDVAPLMLPAGQYILGMRTKELNAQTLAVSLRAASTLASTVRLPNGVNRATELRDFTGYARGGGTVNGSNKAERVFQSVQRSLQRHAPADLVDIIASSQTGVKLVADAPLEWLPIGDLPMSIALNVSRIPATPGNLMMTQLANNQTLYLPPDAFAEVLVVSSFGPSDPIRNDVRQAMSVIATNSNARLKFYQVWVNTSEEFIAAINGFRGAMMIFDGHGSHDKNTGVGVLHIGAEKIDIWQLRGQMRPPPVVLLSACDTQSPDRTHATAGAGFLACGAISVVGTFLPVRSKNAASLASRLALRAAWYTQAVVGESKRPILWSEIVGGMLRLDFLSDLMTRLEKEKVVDVDRALPLRGSINMLVHTRDPDWWSETKQKLLDATGLDKEALKKHISRTLAEGDSIRYTHIGNPDLLCITDAAVMMQTREHGRTSAYAPQTASTGGVAPA</sequence>
<dbReference type="RefSeq" id="WP_307278177.1">
    <property type="nucleotide sequence ID" value="NZ_JAUSZT010000002.1"/>
</dbReference>
<accession>A0ABU0S8M5</accession>
<name>A0ABU0S8M5_9HYPH</name>
<evidence type="ECO:0000313" key="1">
    <source>
        <dbReference type="EMBL" id="MDQ0996083.1"/>
    </source>
</evidence>
<evidence type="ECO:0008006" key="3">
    <source>
        <dbReference type="Google" id="ProtNLM"/>
    </source>
</evidence>
<gene>
    <name evidence="1" type="ORF">QFZ34_001260</name>
</gene>
<comment type="caution">
    <text evidence="1">The sequence shown here is derived from an EMBL/GenBank/DDBJ whole genome shotgun (WGS) entry which is preliminary data.</text>
</comment>
<dbReference type="Proteomes" id="UP001237780">
    <property type="component" value="Unassembled WGS sequence"/>
</dbReference>
<evidence type="ECO:0000313" key="2">
    <source>
        <dbReference type="Proteomes" id="UP001237780"/>
    </source>
</evidence>
<proteinExistence type="predicted"/>
<keyword evidence="2" id="KW-1185">Reference proteome</keyword>
<dbReference type="EMBL" id="JAUSZT010000002">
    <property type="protein sequence ID" value="MDQ0996083.1"/>
    <property type="molecule type" value="Genomic_DNA"/>
</dbReference>
<organism evidence="1 2">
    <name type="scientific">Phyllobacterium ifriqiyense</name>
    <dbReference type="NCBI Taxonomy" id="314238"/>
    <lineage>
        <taxon>Bacteria</taxon>
        <taxon>Pseudomonadati</taxon>
        <taxon>Pseudomonadota</taxon>
        <taxon>Alphaproteobacteria</taxon>
        <taxon>Hyphomicrobiales</taxon>
        <taxon>Phyllobacteriaceae</taxon>
        <taxon>Phyllobacterium</taxon>
    </lineage>
</organism>
<reference evidence="1 2" key="1">
    <citation type="submission" date="2023-07" db="EMBL/GenBank/DDBJ databases">
        <title>Comparative genomics of wheat-associated soil bacteria to identify genetic determinants of phenazine resistance.</title>
        <authorList>
            <person name="Mouncey N."/>
        </authorList>
    </citation>
    <scope>NUCLEOTIDE SEQUENCE [LARGE SCALE GENOMIC DNA]</scope>
    <source>
        <strain evidence="1 2">W4I11</strain>
    </source>
</reference>